<comment type="caution">
    <text evidence="3">The sequence shown here is derived from an EMBL/GenBank/DDBJ whole genome shotgun (WGS) entry which is preliminary data.</text>
</comment>
<keyword evidence="2" id="KW-1133">Transmembrane helix</keyword>
<dbReference type="AlphaFoldDB" id="A0A0S8FTJ0"/>
<dbReference type="InterPro" id="IPR011990">
    <property type="entry name" value="TPR-like_helical_dom_sf"/>
</dbReference>
<dbReference type="Gene3D" id="1.25.40.10">
    <property type="entry name" value="Tetratricopeptide repeat domain"/>
    <property type="match status" value="1"/>
</dbReference>
<organism evidence="3 4">
    <name type="scientific">candidate division WOR_3 bacterium SM23_42</name>
    <dbReference type="NCBI Taxonomy" id="1703779"/>
    <lineage>
        <taxon>Bacteria</taxon>
        <taxon>Bacteria division WOR-3</taxon>
    </lineage>
</organism>
<feature type="transmembrane region" description="Helical" evidence="2">
    <location>
        <begin position="214"/>
        <end position="235"/>
    </location>
</feature>
<feature type="repeat" description="TPR" evidence="1">
    <location>
        <begin position="67"/>
        <end position="100"/>
    </location>
</feature>
<feature type="transmembrane region" description="Helical" evidence="2">
    <location>
        <begin position="171"/>
        <end position="188"/>
    </location>
</feature>
<reference evidence="3 4" key="1">
    <citation type="journal article" date="2015" name="Microbiome">
        <title>Genomic resolution of linkages in carbon, nitrogen, and sulfur cycling among widespread estuary sediment bacteria.</title>
        <authorList>
            <person name="Baker B.J."/>
            <person name="Lazar C.S."/>
            <person name="Teske A.P."/>
            <person name="Dick G.J."/>
        </authorList>
    </citation>
    <scope>NUCLEOTIDE SEQUENCE [LARGE SCALE GENOMIC DNA]</scope>
    <source>
        <strain evidence="3">SM23_42</strain>
    </source>
</reference>
<accession>A0A0S8FTJ0</accession>
<dbReference type="InterPro" id="IPR019734">
    <property type="entry name" value="TPR_rpt"/>
</dbReference>
<keyword evidence="1" id="KW-0802">TPR repeat</keyword>
<keyword evidence="2" id="KW-0472">Membrane</keyword>
<evidence type="ECO:0000313" key="3">
    <source>
        <dbReference type="EMBL" id="KPK63386.1"/>
    </source>
</evidence>
<dbReference type="SMART" id="SM00028">
    <property type="entry name" value="TPR"/>
    <property type="match status" value="2"/>
</dbReference>
<dbReference type="PROSITE" id="PS50005">
    <property type="entry name" value="TPR"/>
    <property type="match status" value="1"/>
</dbReference>
<gene>
    <name evidence="3" type="ORF">AMJ83_07390</name>
</gene>
<keyword evidence="2" id="KW-0812">Transmembrane</keyword>
<name>A0A0S8FTJ0_UNCW3</name>
<evidence type="ECO:0000256" key="1">
    <source>
        <dbReference type="PROSITE-ProRule" id="PRU00339"/>
    </source>
</evidence>
<dbReference type="STRING" id="1703779.AMJ83_07390"/>
<evidence type="ECO:0000256" key="2">
    <source>
        <dbReference type="SAM" id="Phobius"/>
    </source>
</evidence>
<dbReference type="EMBL" id="LJUJ01000014">
    <property type="protein sequence ID" value="KPK63386.1"/>
    <property type="molecule type" value="Genomic_DNA"/>
</dbReference>
<dbReference type="SUPFAM" id="SSF48452">
    <property type="entry name" value="TPR-like"/>
    <property type="match status" value="1"/>
</dbReference>
<protein>
    <submittedName>
        <fullName evidence="3">Uncharacterized protein</fullName>
    </submittedName>
</protein>
<evidence type="ECO:0000313" key="4">
    <source>
        <dbReference type="Proteomes" id="UP000051373"/>
    </source>
</evidence>
<sequence>MSRFITVLLFGCLVVQMGISQTVTQDSLEMMLGKAKTHYYNGEYENAITELEKALLYLRQLKRTDQVEAYKYLAFSYVAFGNRIKAKEQFRKALVLDPELELDPATVSPKIIKVFEETKAEMAAAPVEPSEPTPTVYRGERRGFDATIRSCCVGGWGQMYRGESSKGKKMMIAWGATVGATVVSWIMTSNREEEYMNLRAQGAPYDDAYNKYKIWYNIAWVNTGIFLGIHAYNLYDIIFRRPSTKTSMSEFDRCFICEASKDYIRLGYEVKF</sequence>
<proteinExistence type="predicted"/>
<dbReference type="Proteomes" id="UP000051373">
    <property type="component" value="Unassembled WGS sequence"/>
</dbReference>